<keyword evidence="2" id="KW-1185">Reference proteome</keyword>
<evidence type="ECO:0008006" key="3">
    <source>
        <dbReference type="Google" id="ProtNLM"/>
    </source>
</evidence>
<gene>
    <name evidence="1" type="ORF">IEQ34_007792</name>
</gene>
<comment type="caution">
    <text evidence="1">The sequence shown here is derived from an EMBL/GenBank/DDBJ whole genome shotgun (WGS) entry which is preliminary data.</text>
</comment>
<dbReference type="EMBL" id="JAGFBR010000008">
    <property type="protein sequence ID" value="KAH0463210.1"/>
    <property type="molecule type" value="Genomic_DNA"/>
</dbReference>
<dbReference type="AlphaFoldDB" id="A0AAV7H4T7"/>
<evidence type="ECO:0000313" key="2">
    <source>
        <dbReference type="Proteomes" id="UP000775213"/>
    </source>
</evidence>
<reference evidence="1 2" key="1">
    <citation type="journal article" date="2021" name="Hortic Res">
        <title>Chromosome-scale assembly of the Dendrobium chrysotoxum genome enhances the understanding of orchid evolution.</title>
        <authorList>
            <person name="Zhang Y."/>
            <person name="Zhang G.Q."/>
            <person name="Zhang D."/>
            <person name="Liu X.D."/>
            <person name="Xu X.Y."/>
            <person name="Sun W.H."/>
            <person name="Yu X."/>
            <person name="Zhu X."/>
            <person name="Wang Z.W."/>
            <person name="Zhao X."/>
            <person name="Zhong W.Y."/>
            <person name="Chen H."/>
            <person name="Yin W.L."/>
            <person name="Huang T."/>
            <person name="Niu S.C."/>
            <person name="Liu Z.J."/>
        </authorList>
    </citation>
    <scope>NUCLEOTIDE SEQUENCE [LARGE SCALE GENOMIC DNA]</scope>
    <source>
        <strain evidence="1">Lindl</strain>
    </source>
</reference>
<sequence length="109" mass="12628">MGHGGMRKTTLLQRVCGDEMAEEFDLERDFHISISFDDYWRDRSPLEAKVIGGVLKDNLDEKHWRAVLESNLLGQSSINSILRSSYKVLLNHLQNCFAFMLYVLTRSCF</sequence>
<protein>
    <recommendedName>
        <fullName evidence="3">NB-ARC domain-containing protein</fullName>
    </recommendedName>
</protein>
<proteinExistence type="predicted"/>
<accession>A0AAV7H4T7</accession>
<dbReference type="Proteomes" id="UP000775213">
    <property type="component" value="Unassembled WGS sequence"/>
</dbReference>
<name>A0AAV7H4T7_DENCH</name>
<organism evidence="1 2">
    <name type="scientific">Dendrobium chrysotoxum</name>
    <name type="common">Orchid</name>
    <dbReference type="NCBI Taxonomy" id="161865"/>
    <lineage>
        <taxon>Eukaryota</taxon>
        <taxon>Viridiplantae</taxon>
        <taxon>Streptophyta</taxon>
        <taxon>Embryophyta</taxon>
        <taxon>Tracheophyta</taxon>
        <taxon>Spermatophyta</taxon>
        <taxon>Magnoliopsida</taxon>
        <taxon>Liliopsida</taxon>
        <taxon>Asparagales</taxon>
        <taxon>Orchidaceae</taxon>
        <taxon>Epidendroideae</taxon>
        <taxon>Malaxideae</taxon>
        <taxon>Dendrobiinae</taxon>
        <taxon>Dendrobium</taxon>
    </lineage>
</organism>
<evidence type="ECO:0000313" key="1">
    <source>
        <dbReference type="EMBL" id="KAH0463210.1"/>
    </source>
</evidence>